<gene>
    <name evidence="7" type="ORF">SAMN05660649_00459</name>
</gene>
<feature type="transmembrane region" description="Helical" evidence="6">
    <location>
        <begin position="245"/>
        <end position="264"/>
    </location>
</feature>
<name>A0A1I2NI53_9FIRM</name>
<feature type="transmembrane region" description="Helical" evidence="6">
    <location>
        <begin position="97"/>
        <end position="119"/>
    </location>
</feature>
<dbReference type="PANTHER" id="PTHR47089:SF1">
    <property type="entry name" value="GUANOSINE ABC TRANSPORTER PERMEASE PROTEIN NUPP"/>
    <property type="match status" value="1"/>
</dbReference>
<keyword evidence="4 6" id="KW-1133">Transmembrane helix</keyword>
<feature type="transmembrane region" description="Helical" evidence="6">
    <location>
        <begin position="329"/>
        <end position="349"/>
    </location>
</feature>
<reference evidence="8" key="1">
    <citation type="submission" date="2016-10" db="EMBL/GenBank/DDBJ databases">
        <authorList>
            <person name="Varghese N."/>
            <person name="Submissions S."/>
        </authorList>
    </citation>
    <scope>NUCLEOTIDE SEQUENCE [LARGE SCALE GENOMIC DNA]</scope>
    <source>
        <strain evidence="8">DSM 17038</strain>
    </source>
</reference>
<comment type="subcellular location">
    <subcellularLocation>
        <location evidence="1">Cell membrane</location>
        <topology evidence="1">Multi-pass membrane protein</topology>
    </subcellularLocation>
</comment>
<protein>
    <submittedName>
        <fullName evidence="7">Nucleoside ABC transporter membrane protein</fullName>
    </submittedName>
</protein>
<evidence type="ECO:0000256" key="4">
    <source>
        <dbReference type="ARBA" id="ARBA00022989"/>
    </source>
</evidence>
<feature type="transmembrane region" description="Helical" evidence="6">
    <location>
        <begin position="125"/>
        <end position="147"/>
    </location>
</feature>
<proteinExistence type="predicted"/>
<dbReference type="GO" id="GO:0005886">
    <property type="term" value="C:plasma membrane"/>
    <property type="evidence" value="ECO:0007669"/>
    <property type="project" value="UniProtKB-SubCell"/>
</dbReference>
<dbReference type="Pfam" id="PF02653">
    <property type="entry name" value="BPD_transp_2"/>
    <property type="match status" value="1"/>
</dbReference>
<feature type="transmembrane region" description="Helical" evidence="6">
    <location>
        <begin position="154"/>
        <end position="172"/>
    </location>
</feature>
<dbReference type="OrthoDB" id="45037at2"/>
<keyword evidence="2" id="KW-1003">Cell membrane</keyword>
<feature type="transmembrane region" description="Helical" evidence="6">
    <location>
        <begin position="20"/>
        <end position="46"/>
    </location>
</feature>
<dbReference type="Proteomes" id="UP000199337">
    <property type="component" value="Unassembled WGS sequence"/>
</dbReference>
<feature type="transmembrane region" description="Helical" evidence="6">
    <location>
        <begin position="203"/>
        <end position="225"/>
    </location>
</feature>
<dbReference type="STRING" id="341036.SAMN05660649_00459"/>
<dbReference type="PANTHER" id="PTHR47089">
    <property type="entry name" value="ABC TRANSPORTER, PERMEASE PROTEIN"/>
    <property type="match status" value="1"/>
</dbReference>
<dbReference type="CDD" id="cd06580">
    <property type="entry name" value="TM_PBP1_transp_TpRbsC_like"/>
    <property type="match status" value="1"/>
</dbReference>
<keyword evidence="8" id="KW-1185">Reference proteome</keyword>
<keyword evidence="5 6" id="KW-0472">Membrane</keyword>
<evidence type="ECO:0000256" key="6">
    <source>
        <dbReference type="SAM" id="Phobius"/>
    </source>
</evidence>
<feature type="transmembrane region" description="Helical" evidence="6">
    <location>
        <begin position="298"/>
        <end position="317"/>
    </location>
</feature>
<keyword evidence="3 6" id="KW-0812">Transmembrane</keyword>
<evidence type="ECO:0000313" key="7">
    <source>
        <dbReference type="EMBL" id="SFG00981.1"/>
    </source>
</evidence>
<dbReference type="AlphaFoldDB" id="A0A1I2NI53"/>
<sequence length="359" mass="38871">MILSHYSIEKRLVPSSTAYIFIPLLSVFLALIFGSVFLSLSGFDFIKIYTKMFSGAFGSSYGLSETIVRSIPLTLTGLGVALAFRMQLWNIGGEGQLYMGAFAATWVALTFPSGSAWWVLPSMMLLSMLAGGLWALLTAIPKALWGVNEIITTLMLNYVAIFWVDYLVYGPWKDPDGFNFPLTAPFGPGAILPALGSSRIHTGLFFGLVLAVLFYVIIYHTRWGYEIRVTGENPNSAKYAGMNTFKNIILVMVVSGAICGLAGMSEVSGIGGRLQHGLSPGYGFTAIIVAWLSRLNPFAIIIVAFLLGGLEVGGYIVQTSGIPSSMVSMLQGMLLFFVLGGELLTNYKISKKPVTTLRS</sequence>
<dbReference type="EMBL" id="FOOX01000001">
    <property type="protein sequence ID" value="SFG00981.1"/>
    <property type="molecule type" value="Genomic_DNA"/>
</dbReference>
<dbReference type="InterPro" id="IPR001851">
    <property type="entry name" value="ABC_transp_permease"/>
</dbReference>
<evidence type="ECO:0000313" key="8">
    <source>
        <dbReference type="Proteomes" id="UP000199337"/>
    </source>
</evidence>
<accession>A0A1I2NI53</accession>
<organism evidence="7 8">
    <name type="scientific">Desulfotruncus arcticus DSM 17038</name>
    <dbReference type="NCBI Taxonomy" id="1121424"/>
    <lineage>
        <taxon>Bacteria</taxon>
        <taxon>Bacillati</taxon>
        <taxon>Bacillota</taxon>
        <taxon>Clostridia</taxon>
        <taxon>Eubacteriales</taxon>
        <taxon>Desulfallaceae</taxon>
        <taxon>Desulfotruncus</taxon>
    </lineage>
</organism>
<evidence type="ECO:0000256" key="2">
    <source>
        <dbReference type="ARBA" id="ARBA00022475"/>
    </source>
</evidence>
<evidence type="ECO:0000256" key="1">
    <source>
        <dbReference type="ARBA" id="ARBA00004651"/>
    </source>
</evidence>
<dbReference type="GO" id="GO:0022857">
    <property type="term" value="F:transmembrane transporter activity"/>
    <property type="evidence" value="ECO:0007669"/>
    <property type="project" value="InterPro"/>
</dbReference>
<evidence type="ECO:0000256" key="3">
    <source>
        <dbReference type="ARBA" id="ARBA00022692"/>
    </source>
</evidence>
<evidence type="ECO:0000256" key="5">
    <source>
        <dbReference type="ARBA" id="ARBA00023136"/>
    </source>
</evidence>
<feature type="transmembrane region" description="Helical" evidence="6">
    <location>
        <begin position="276"/>
        <end position="292"/>
    </location>
</feature>